<dbReference type="InterPro" id="IPR002068">
    <property type="entry name" value="A-crystallin/Hsp20_dom"/>
</dbReference>
<dbReference type="InterPro" id="IPR031107">
    <property type="entry name" value="Small_HSP"/>
</dbReference>
<dbReference type="EMBL" id="FPIW01000047">
    <property type="protein sequence ID" value="SFW62889.1"/>
    <property type="molecule type" value="Genomic_DNA"/>
</dbReference>
<dbReference type="CDD" id="cd06464">
    <property type="entry name" value="ACD_sHsps-like"/>
    <property type="match status" value="1"/>
</dbReference>
<comment type="similarity">
    <text evidence="1 2">Belongs to the small heat shock protein (HSP20) family.</text>
</comment>
<evidence type="ECO:0000313" key="4">
    <source>
        <dbReference type="EMBL" id="SFW62889.1"/>
    </source>
</evidence>
<dbReference type="OMA" id="WREPFVD"/>
<dbReference type="Pfam" id="PF00011">
    <property type="entry name" value="HSP20"/>
    <property type="match status" value="1"/>
</dbReference>
<accession>A0AA94HU58</accession>
<evidence type="ECO:0000256" key="2">
    <source>
        <dbReference type="RuleBase" id="RU003616"/>
    </source>
</evidence>
<protein>
    <submittedName>
        <fullName evidence="4">HSP20 family protein</fullName>
    </submittedName>
</protein>
<dbReference type="RefSeq" id="WP_015939282.1">
    <property type="nucleotide sequence ID" value="NZ_FPIW01000047.1"/>
</dbReference>
<evidence type="ECO:0000259" key="3">
    <source>
        <dbReference type="PROSITE" id="PS01031"/>
    </source>
</evidence>
<reference evidence="5" key="1">
    <citation type="submission" date="2016-11" db="EMBL/GenBank/DDBJ databases">
        <authorList>
            <person name="Jaros S."/>
            <person name="Januszkiewicz K."/>
            <person name="Wedrychowicz H."/>
        </authorList>
    </citation>
    <scope>NUCLEOTIDE SEQUENCE [LARGE SCALE GENOMIC DNA]</scope>
    <source>
        <strain evidence="5">DSM 7057</strain>
    </source>
</reference>
<dbReference type="InterPro" id="IPR008978">
    <property type="entry name" value="HSP20-like_chaperone"/>
</dbReference>
<name>A0AA94HU58_DESDE</name>
<sequence>MRNALRLVPNRWFVPREALRRREGAGQSVDDIDRFFQGLFQGMLTPWGIMRGEWASNPKEGDALTPCMDLTSSEKGYALSMELPGVAPENVDVSVQDRELVVSGEKQRETTEENENSHVTERVFGSFKRTLILPEDADVNSITANHKDGVLTVCIPRKPEALPETKKIEITKG</sequence>
<feature type="domain" description="SHSP" evidence="3">
    <location>
        <begin position="58"/>
        <end position="173"/>
    </location>
</feature>
<dbReference type="SUPFAM" id="SSF49764">
    <property type="entry name" value="HSP20-like chaperones"/>
    <property type="match status" value="1"/>
</dbReference>
<dbReference type="PANTHER" id="PTHR11527">
    <property type="entry name" value="HEAT-SHOCK PROTEIN 20 FAMILY MEMBER"/>
    <property type="match status" value="1"/>
</dbReference>
<dbReference type="PROSITE" id="PS01031">
    <property type="entry name" value="SHSP"/>
    <property type="match status" value="1"/>
</dbReference>
<dbReference type="AlphaFoldDB" id="A0AA94HU58"/>
<evidence type="ECO:0000256" key="1">
    <source>
        <dbReference type="PROSITE-ProRule" id="PRU00285"/>
    </source>
</evidence>
<dbReference type="Gene3D" id="2.60.40.790">
    <property type="match status" value="1"/>
</dbReference>
<gene>
    <name evidence="4" type="ORF">SAMN02910291_02187</name>
</gene>
<organism evidence="4 5">
    <name type="scientific">Desulfovibrio desulfuricans</name>
    <dbReference type="NCBI Taxonomy" id="876"/>
    <lineage>
        <taxon>Bacteria</taxon>
        <taxon>Pseudomonadati</taxon>
        <taxon>Thermodesulfobacteriota</taxon>
        <taxon>Desulfovibrionia</taxon>
        <taxon>Desulfovibrionales</taxon>
        <taxon>Desulfovibrionaceae</taxon>
        <taxon>Desulfovibrio</taxon>
    </lineage>
</organism>
<comment type="caution">
    <text evidence="4">The sequence shown here is derived from an EMBL/GenBank/DDBJ whole genome shotgun (WGS) entry which is preliminary data.</text>
</comment>
<proteinExistence type="inferred from homology"/>
<dbReference type="Proteomes" id="UP000182680">
    <property type="component" value="Unassembled WGS sequence"/>
</dbReference>
<evidence type="ECO:0000313" key="5">
    <source>
        <dbReference type="Proteomes" id="UP000182680"/>
    </source>
</evidence>